<dbReference type="Proteomes" id="UP000054538">
    <property type="component" value="Unassembled WGS sequence"/>
</dbReference>
<dbReference type="AlphaFoldDB" id="A0A0D0DXE1"/>
<evidence type="ECO:0000313" key="2">
    <source>
        <dbReference type="EMBL" id="KIK94746.1"/>
    </source>
</evidence>
<feature type="signal peptide" evidence="1">
    <location>
        <begin position="1"/>
        <end position="27"/>
    </location>
</feature>
<reference evidence="3" key="2">
    <citation type="submission" date="2015-01" db="EMBL/GenBank/DDBJ databases">
        <title>Evolutionary Origins and Diversification of the Mycorrhizal Mutualists.</title>
        <authorList>
            <consortium name="DOE Joint Genome Institute"/>
            <consortium name="Mycorrhizal Genomics Consortium"/>
            <person name="Kohler A."/>
            <person name="Kuo A."/>
            <person name="Nagy L.G."/>
            <person name="Floudas D."/>
            <person name="Copeland A."/>
            <person name="Barry K.W."/>
            <person name="Cichocki N."/>
            <person name="Veneault-Fourrey C."/>
            <person name="LaButti K."/>
            <person name="Lindquist E.A."/>
            <person name="Lipzen A."/>
            <person name="Lundell T."/>
            <person name="Morin E."/>
            <person name="Murat C."/>
            <person name="Riley R."/>
            <person name="Ohm R."/>
            <person name="Sun H."/>
            <person name="Tunlid A."/>
            <person name="Henrissat B."/>
            <person name="Grigoriev I.V."/>
            <person name="Hibbett D.S."/>
            <person name="Martin F."/>
        </authorList>
    </citation>
    <scope>NUCLEOTIDE SEQUENCE [LARGE SCALE GENOMIC DNA]</scope>
    <source>
        <strain evidence="3">Ve08.2h10</strain>
    </source>
</reference>
<protein>
    <submittedName>
        <fullName evidence="2">Uncharacterized protein</fullName>
    </submittedName>
</protein>
<accession>A0A0D0DXE1</accession>
<evidence type="ECO:0000256" key="1">
    <source>
        <dbReference type="SAM" id="SignalP"/>
    </source>
</evidence>
<evidence type="ECO:0000313" key="3">
    <source>
        <dbReference type="Proteomes" id="UP000054538"/>
    </source>
</evidence>
<organism evidence="2 3">
    <name type="scientific">Paxillus rubicundulus Ve08.2h10</name>
    <dbReference type="NCBI Taxonomy" id="930991"/>
    <lineage>
        <taxon>Eukaryota</taxon>
        <taxon>Fungi</taxon>
        <taxon>Dikarya</taxon>
        <taxon>Basidiomycota</taxon>
        <taxon>Agaricomycotina</taxon>
        <taxon>Agaricomycetes</taxon>
        <taxon>Agaricomycetidae</taxon>
        <taxon>Boletales</taxon>
        <taxon>Paxilineae</taxon>
        <taxon>Paxillaceae</taxon>
        <taxon>Paxillus</taxon>
    </lineage>
</organism>
<dbReference type="HOGENOM" id="CLU_2997096_0_0_1"/>
<dbReference type="InParanoid" id="A0A0D0DXE1"/>
<feature type="chain" id="PRO_5002209209" evidence="1">
    <location>
        <begin position="28"/>
        <end position="57"/>
    </location>
</feature>
<gene>
    <name evidence="2" type="ORF">PAXRUDRAFT_428356</name>
</gene>
<sequence>MMRHSRKALQWTIWMLMPLIILRSCNLTRQVVTDISSQYFISAEYFHMPDSNSSRQG</sequence>
<proteinExistence type="predicted"/>
<reference evidence="2 3" key="1">
    <citation type="submission" date="2014-04" db="EMBL/GenBank/DDBJ databases">
        <authorList>
            <consortium name="DOE Joint Genome Institute"/>
            <person name="Kuo A."/>
            <person name="Kohler A."/>
            <person name="Jargeat P."/>
            <person name="Nagy L.G."/>
            <person name="Floudas D."/>
            <person name="Copeland A."/>
            <person name="Barry K.W."/>
            <person name="Cichocki N."/>
            <person name="Veneault-Fourrey C."/>
            <person name="LaButti K."/>
            <person name="Lindquist E.A."/>
            <person name="Lipzen A."/>
            <person name="Lundell T."/>
            <person name="Morin E."/>
            <person name="Murat C."/>
            <person name="Sun H."/>
            <person name="Tunlid A."/>
            <person name="Henrissat B."/>
            <person name="Grigoriev I.V."/>
            <person name="Hibbett D.S."/>
            <person name="Martin F."/>
            <person name="Nordberg H.P."/>
            <person name="Cantor M.N."/>
            <person name="Hua S.X."/>
        </authorList>
    </citation>
    <scope>NUCLEOTIDE SEQUENCE [LARGE SCALE GENOMIC DNA]</scope>
    <source>
        <strain evidence="2 3">Ve08.2h10</strain>
    </source>
</reference>
<keyword evidence="3" id="KW-1185">Reference proteome</keyword>
<keyword evidence="1" id="KW-0732">Signal</keyword>
<name>A0A0D0DXE1_9AGAM</name>
<dbReference type="EMBL" id="KN825087">
    <property type="protein sequence ID" value="KIK94746.1"/>
    <property type="molecule type" value="Genomic_DNA"/>
</dbReference>